<dbReference type="GO" id="GO:0045454">
    <property type="term" value="P:cell redox homeostasis"/>
    <property type="evidence" value="ECO:0007669"/>
    <property type="project" value="TreeGrafter"/>
</dbReference>
<keyword evidence="12" id="KW-1185">Reference proteome</keyword>
<evidence type="ECO:0000256" key="7">
    <source>
        <dbReference type="PIRNR" id="PIRNR000077"/>
    </source>
</evidence>
<dbReference type="PIRSF" id="PIRSF000077">
    <property type="entry name" value="Thioredoxin"/>
    <property type="match status" value="1"/>
</dbReference>
<protein>
    <recommendedName>
        <fullName evidence="6 7">Thioredoxin</fullName>
    </recommendedName>
</protein>
<dbReference type="AlphaFoldDB" id="A0A2T0K0B5"/>
<comment type="caution">
    <text evidence="11">The sequence shown here is derived from an EMBL/GenBank/DDBJ whole genome shotgun (WGS) entry which is preliminary data.</text>
</comment>
<feature type="site" description="Contributes to redox potential value" evidence="8">
    <location>
        <position position="34"/>
    </location>
</feature>
<dbReference type="Pfam" id="PF00085">
    <property type="entry name" value="Thioredoxin"/>
    <property type="match status" value="1"/>
</dbReference>
<dbReference type="GO" id="GO:0015035">
    <property type="term" value="F:protein-disulfide reductase activity"/>
    <property type="evidence" value="ECO:0007669"/>
    <property type="project" value="UniProtKB-UniRule"/>
</dbReference>
<dbReference type="CDD" id="cd02947">
    <property type="entry name" value="TRX_family"/>
    <property type="match status" value="1"/>
</dbReference>
<dbReference type="PRINTS" id="PR00421">
    <property type="entry name" value="THIOREDOXIN"/>
</dbReference>
<dbReference type="GO" id="GO:0005829">
    <property type="term" value="C:cytosol"/>
    <property type="evidence" value="ECO:0007669"/>
    <property type="project" value="TreeGrafter"/>
</dbReference>
<dbReference type="InterPro" id="IPR013766">
    <property type="entry name" value="Thioredoxin_domain"/>
</dbReference>
<accession>A0A2T0K0B5</accession>
<dbReference type="PROSITE" id="PS00194">
    <property type="entry name" value="THIOREDOXIN_1"/>
    <property type="match status" value="1"/>
</dbReference>
<proteinExistence type="inferred from homology"/>
<evidence type="ECO:0000256" key="4">
    <source>
        <dbReference type="ARBA" id="ARBA00023157"/>
    </source>
</evidence>
<evidence type="ECO:0000256" key="5">
    <source>
        <dbReference type="ARBA" id="ARBA00023284"/>
    </source>
</evidence>
<feature type="active site" description="Nucleophile" evidence="8">
    <location>
        <position position="32"/>
    </location>
</feature>
<evidence type="ECO:0000256" key="9">
    <source>
        <dbReference type="PIRSR" id="PIRSR000077-4"/>
    </source>
</evidence>
<dbReference type="Gene3D" id="3.40.30.10">
    <property type="entry name" value="Glutaredoxin"/>
    <property type="match status" value="1"/>
</dbReference>
<evidence type="ECO:0000256" key="1">
    <source>
        <dbReference type="ARBA" id="ARBA00008987"/>
    </source>
</evidence>
<dbReference type="SUPFAM" id="SSF52833">
    <property type="entry name" value="Thioredoxin-like"/>
    <property type="match status" value="1"/>
</dbReference>
<evidence type="ECO:0000256" key="2">
    <source>
        <dbReference type="ARBA" id="ARBA00022448"/>
    </source>
</evidence>
<dbReference type="InterPro" id="IPR005746">
    <property type="entry name" value="Thioredoxin"/>
</dbReference>
<name>A0A2T0K0B5_9ACTN</name>
<dbReference type="NCBIfam" id="TIGR01068">
    <property type="entry name" value="thioredoxin"/>
    <property type="match status" value="1"/>
</dbReference>
<feature type="domain" description="Thioredoxin" evidence="10">
    <location>
        <begin position="1"/>
        <end position="107"/>
    </location>
</feature>
<feature type="site" description="Contributes to redox potential value" evidence="8">
    <location>
        <position position="33"/>
    </location>
</feature>
<sequence>MGATKVVTDKTFASDVLRSDKPVLVDFWAEWCVPCKKVDPLLTEIAAELGDQVEIVKVNIEENPETAMAYGVMTVPTLTIFKDGEPFNSVTGAKPKSALVKFIETAL</sequence>
<keyword evidence="2" id="KW-0813">Transport</keyword>
<gene>
    <name evidence="11" type="ORF">CLV67_121219</name>
</gene>
<dbReference type="Proteomes" id="UP000239415">
    <property type="component" value="Unassembled WGS sequence"/>
</dbReference>
<keyword evidence="3" id="KW-0249">Electron transport</keyword>
<evidence type="ECO:0000259" key="10">
    <source>
        <dbReference type="PROSITE" id="PS51352"/>
    </source>
</evidence>
<feature type="active site" description="Nucleophile" evidence="8">
    <location>
        <position position="35"/>
    </location>
</feature>
<dbReference type="PROSITE" id="PS51352">
    <property type="entry name" value="THIOREDOXIN_2"/>
    <property type="match status" value="1"/>
</dbReference>
<dbReference type="PANTHER" id="PTHR45663">
    <property type="entry name" value="GEO12009P1"/>
    <property type="match status" value="1"/>
</dbReference>
<dbReference type="InterPro" id="IPR017937">
    <property type="entry name" value="Thioredoxin_CS"/>
</dbReference>
<dbReference type="PANTHER" id="PTHR45663:SF11">
    <property type="entry name" value="GEO12009P1"/>
    <property type="match status" value="1"/>
</dbReference>
<keyword evidence="4 9" id="KW-1015">Disulfide bond</keyword>
<organism evidence="11 12">
    <name type="scientific">Actinoplanes italicus</name>
    <dbReference type="NCBI Taxonomy" id="113567"/>
    <lineage>
        <taxon>Bacteria</taxon>
        <taxon>Bacillati</taxon>
        <taxon>Actinomycetota</taxon>
        <taxon>Actinomycetes</taxon>
        <taxon>Micromonosporales</taxon>
        <taxon>Micromonosporaceae</taxon>
        <taxon>Actinoplanes</taxon>
    </lineage>
</organism>
<evidence type="ECO:0000313" key="11">
    <source>
        <dbReference type="EMBL" id="PRX16168.1"/>
    </source>
</evidence>
<dbReference type="RefSeq" id="WP_106327889.1">
    <property type="nucleotide sequence ID" value="NZ_BOMO01000084.1"/>
</dbReference>
<dbReference type="OrthoDB" id="9790390at2"/>
<keyword evidence="5 9" id="KW-0676">Redox-active center</keyword>
<reference evidence="11 12" key="1">
    <citation type="submission" date="2018-03" db="EMBL/GenBank/DDBJ databases">
        <title>Genomic Encyclopedia of Archaeal and Bacterial Type Strains, Phase II (KMG-II): from individual species to whole genera.</title>
        <authorList>
            <person name="Goeker M."/>
        </authorList>
    </citation>
    <scope>NUCLEOTIDE SEQUENCE [LARGE SCALE GENOMIC DNA]</scope>
    <source>
        <strain evidence="11 12">DSM 43146</strain>
    </source>
</reference>
<comment type="similarity">
    <text evidence="1 7">Belongs to the thioredoxin family.</text>
</comment>
<evidence type="ECO:0000313" key="12">
    <source>
        <dbReference type="Proteomes" id="UP000239415"/>
    </source>
</evidence>
<dbReference type="FunFam" id="3.40.30.10:FF:000001">
    <property type="entry name" value="Thioredoxin"/>
    <property type="match status" value="1"/>
</dbReference>
<feature type="disulfide bond" description="Redox-active" evidence="9">
    <location>
        <begin position="32"/>
        <end position="35"/>
    </location>
</feature>
<dbReference type="InterPro" id="IPR036249">
    <property type="entry name" value="Thioredoxin-like_sf"/>
</dbReference>
<evidence type="ECO:0000256" key="8">
    <source>
        <dbReference type="PIRSR" id="PIRSR000077-1"/>
    </source>
</evidence>
<dbReference type="EMBL" id="PVMZ01000021">
    <property type="protein sequence ID" value="PRX16168.1"/>
    <property type="molecule type" value="Genomic_DNA"/>
</dbReference>
<evidence type="ECO:0000256" key="3">
    <source>
        <dbReference type="ARBA" id="ARBA00022982"/>
    </source>
</evidence>
<feature type="site" description="Deprotonates C-terminal active site Cys" evidence="8">
    <location>
        <position position="26"/>
    </location>
</feature>
<evidence type="ECO:0000256" key="6">
    <source>
        <dbReference type="NCBIfam" id="TIGR01068"/>
    </source>
</evidence>